<feature type="transmembrane region" description="Helical" evidence="6">
    <location>
        <begin position="236"/>
        <end position="254"/>
    </location>
</feature>
<dbReference type="STRING" id="1802060.A2957_01845"/>
<feature type="transmembrane region" description="Helical" evidence="6">
    <location>
        <begin position="79"/>
        <end position="99"/>
    </location>
</feature>
<keyword evidence="4 6" id="KW-1133">Transmembrane helix</keyword>
<dbReference type="PANTHER" id="PTHR31632">
    <property type="entry name" value="IRON TRANSPORTER FTH1"/>
    <property type="match status" value="1"/>
</dbReference>
<feature type="transmembrane region" description="Helical" evidence="6">
    <location>
        <begin position="152"/>
        <end position="172"/>
    </location>
</feature>
<dbReference type="GO" id="GO:0015093">
    <property type="term" value="F:ferrous iron transmembrane transporter activity"/>
    <property type="evidence" value="ECO:0007669"/>
    <property type="project" value="TreeGrafter"/>
</dbReference>
<organism evidence="7 8">
    <name type="scientific">Candidatus Roizmanbacteria bacterium RIFCSPLOWO2_01_FULL_38_11</name>
    <dbReference type="NCBI Taxonomy" id="1802060"/>
    <lineage>
        <taxon>Bacteria</taxon>
        <taxon>Candidatus Roizmaniibacteriota</taxon>
    </lineage>
</organism>
<evidence type="ECO:0000256" key="4">
    <source>
        <dbReference type="ARBA" id="ARBA00022989"/>
    </source>
</evidence>
<dbReference type="GO" id="GO:0033573">
    <property type="term" value="C:high-affinity iron permease complex"/>
    <property type="evidence" value="ECO:0007669"/>
    <property type="project" value="InterPro"/>
</dbReference>
<feature type="transmembrane region" description="Helical" evidence="6">
    <location>
        <begin position="120"/>
        <end position="146"/>
    </location>
</feature>
<evidence type="ECO:0000256" key="6">
    <source>
        <dbReference type="SAM" id="Phobius"/>
    </source>
</evidence>
<protein>
    <recommendedName>
        <fullName evidence="9">Iron permease</fullName>
    </recommendedName>
</protein>
<keyword evidence="5 6" id="KW-0472">Membrane</keyword>
<dbReference type="PANTHER" id="PTHR31632:SF2">
    <property type="entry name" value="PLASMA MEMBRANE IRON PERMEASE"/>
    <property type="match status" value="1"/>
</dbReference>
<name>A0A1F7IKF7_9BACT</name>
<feature type="non-terminal residue" evidence="7">
    <location>
        <position position="255"/>
    </location>
</feature>
<proteinExistence type="inferred from homology"/>
<evidence type="ECO:0000256" key="1">
    <source>
        <dbReference type="ARBA" id="ARBA00004141"/>
    </source>
</evidence>
<feature type="transmembrane region" description="Helical" evidence="6">
    <location>
        <begin position="12"/>
        <end position="31"/>
    </location>
</feature>
<comment type="subcellular location">
    <subcellularLocation>
        <location evidence="1">Membrane</location>
        <topology evidence="1">Multi-pass membrane protein</topology>
    </subcellularLocation>
</comment>
<evidence type="ECO:0000256" key="2">
    <source>
        <dbReference type="ARBA" id="ARBA00008333"/>
    </source>
</evidence>
<reference evidence="7 8" key="1">
    <citation type="journal article" date="2016" name="Nat. Commun.">
        <title>Thousands of microbial genomes shed light on interconnected biogeochemical processes in an aquifer system.</title>
        <authorList>
            <person name="Anantharaman K."/>
            <person name="Brown C.T."/>
            <person name="Hug L.A."/>
            <person name="Sharon I."/>
            <person name="Castelle C.J."/>
            <person name="Probst A.J."/>
            <person name="Thomas B.C."/>
            <person name="Singh A."/>
            <person name="Wilkins M.J."/>
            <person name="Karaoz U."/>
            <person name="Brodie E.L."/>
            <person name="Williams K.H."/>
            <person name="Hubbard S.S."/>
            <person name="Banfield J.F."/>
        </authorList>
    </citation>
    <scope>NUCLEOTIDE SEQUENCE [LARGE SCALE GENOMIC DNA]</scope>
</reference>
<dbReference type="InterPro" id="IPR004923">
    <property type="entry name" value="FTR1/Fip1/EfeU"/>
</dbReference>
<evidence type="ECO:0000313" key="8">
    <source>
        <dbReference type="Proteomes" id="UP000179072"/>
    </source>
</evidence>
<dbReference type="Proteomes" id="UP000179072">
    <property type="component" value="Unassembled WGS sequence"/>
</dbReference>
<accession>A0A1F7IKF7</accession>
<comment type="caution">
    <text evidence="7">The sequence shown here is derived from an EMBL/GenBank/DDBJ whole genome shotgun (WGS) entry which is preliminary data.</text>
</comment>
<feature type="transmembrane region" description="Helical" evidence="6">
    <location>
        <begin position="38"/>
        <end position="59"/>
    </location>
</feature>
<gene>
    <name evidence="7" type="ORF">A2957_01845</name>
</gene>
<sequence length="255" mass="28199">MLPALLITLRETIEASLIIATLLGILAKLGYTKGIKTVWSAALLAIMLSIILLYGGALFGLKVQEIYSGKTEQMIEGSLMMISAFFITWAIFVLHSYFSQYKVRLLKKVNETIDSHESRGLFILAFTAVFREGIEIVLFLTTIYFSSDPMNILSGFGIGLGSGIIIALLFFTATLRLPVYYAFRASSILLVLFAAGLLARGVHEFTEAGVISEFTRITLPFIPTHAPFLSDTIKSLFGITHSMNLLQILFYVGYI</sequence>
<dbReference type="EMBL" id="MGAK01000029">
    <property type="protein sequence ID" value="OGK43839.1"/>
    <property type="molecule type" value="Genomic_DNA"/>
</dbReference>
<dbReference type="AlphaFoldDB" id="A0A1F7IKF7"/>
<keyword evidence="3 6" id="KW-0812">Transmembrane</keyword>
<feature type="transmembrane region" description="Helical" evidence="6">
    <location>
        <begin position="179"/>
        <end position="199"/>
    </location>
</feature>
<evidence type="ECO:0008006" key="9">
    <source>
        <dbReference type="Google" id="ProtNLM"/>
    </source>
</evidence>
<dbReference type="Pfam" id="PF03239">
    <property type="entry name" value="FTR1"/>
    <property type="match status" value="1"/>
</dbReference>
<evidence type="ECO:0000313" key="7">
    <source>
        <dbReference type="EMBL" id="OGK43839.1"/>
    </source>
</evidence>
<evidence type="ECO:0000256" key="5">
    <source>
        <dbReference type="ARBA" id="ARBA00023136"/>
    </source>
</evidence>
<evidence type="ECO:0000256" key="3">
    <source>
        <dbReference type="ARBA" id="ARBA00022692"/>
    </source>
</evidence>
<comment type="similarity">
    <text evidence="2">Belongs to the oxidase-dependent Fe transporter (OFeT) (TC 9.A.10.1) family.</text>
</comment>